<proteinExistence type="predicted"/>
<evidence type="ECO:0000256" key="3">
    <source>
        <dbReference type="ARBA" id="ARBA00023125"/>
    </source>
</evidence>
<dbReference type="SUPFAM" id="SSF54197">
    <property type="entry name" value="HIT-like"/>
    <property type="match status" value="1"/>
</dbReference>
<evidence type="ECO:0000256" key="1">
    <source>
        <dbReference type="ARBA" id="ARBA00022491"/>
    </source>
</evidence>
<dbReference type="InterPro" id="IPR009057">
    <property type="entry name" value="Homeodomain-like_sf"/>
</dbReference>
<keyword evidence="3 5" id="KW-0238">DNA-binding</keyword>
<dbReference type="Pfam" id="PF13977">
    <property type="entry name" value="TetR_C_6"/>
    <property type="match status" value="1"/>
</dbReference>
<dbReference type="InterPro" id="IPR001310">
    <property type="entry name" value="Histidine_triad_HIT"/>
</dbReference>
<dbReference type="GO" id="GO:0003677">
    <property type="term" value="F:DNA binding"/>
    <property type="evidence" value="ECO:0007669"/>
    <property type="project" value="UniProtKB-UniRule"/>
</dbReference>
<dbReference type="STRING" id="1193182.BN11_240017"/>
<dbReference type="EMBL" id="CAJA01000157">
    <property type="protein sequence ID" value="CCH73181.1"/>
    <property type="molecule type" value="Genomic_DNA"/>
</dbReference>
<dbReference type="Gene3D" id="3.30.428.10">
    <property type="entry name" value="HIT-like"/>
    <property type="match status" value="1"/>
</dbReference>
<comment type="caution">
    <text evidence="9">The sequence shown here is derived from an EMBL/GenBank/DDBJ whole genome shotgun (WGS) entry which is preliminary data.</text>
</comment>
<reference evidence="9 10" key="1">
    <citation type="journal article" date="2013" name="ISME J.">
        <title>A metabolic model for members of the genus Tetrasphaera involved in enhanced biological phosphorus removal.</title>
        <authorList>
            <person name="Kristiansen R."/>
            <person name="Nguyen H.T.T."/>
            <person name="Saunders A.M."/>
            <person name="Nielsen J.L."/>
            <person name="Wimmer R."/>
            <person name="Le V.Q."/>
            <person name="McIlroy S.J."/>
            <person name="Petrovski S."/>
            <person name="Seviour R.J."/>
            <person name="Calteau A."/>
            <person name="Nielsen K.L."/>
            <person name="Nielsen P.H."/>
        </authorList>
    </citation>
    <scope>NUCLEOTIDE SEQUENCE [LARGE SCALE GENOMIC DNA]</scope>
    <source>
        <strain evidence="9 10">Ben110</strain>
    </source>
</reference>
<dbReference type="InterPro" id="IPR011146">
    <property type="entry name" value="HIT-like"/>
</dbReference>
<evidence type="ECO:0000313" key="10">
    <source>
        <dbReference type="Proteomes" id="UP000035763"/>
    </source>
</evidence>
<dbReference type="InterPro" id="IPR036265">
    <property type="entry name" value="HIT-like_sf"/>
</dbReference>
<accession>W6JWN5</accession>
<dbReference type="AlphaFoldDB" id="W6JWN5"/>
<dbReference type="GO" id="GO:0003824">
    <property type="term" value="F:catalytic activity"/>
    <property type="evidence" value="ECO:0007669"/>
    <property type="project" value="InterPro"/>
</dbReference>
<keyword evidence="4" id="KW-0804">Transcription</keyword>
<feature type="DNA-binding region" description="H-T-H motif" evidence="5">
    <location>
        <begin position="31"/>
        <end position="50"/>
    </location>
</feature>
<protein>
    <submittedName>
        <fullName evidence="9">Putative transcriptional regulator, TetR family (Modular protein)</fullName>
    </submittedName>
</protein>
<feature type="domain" description="HIT" evidence="8">
    <location>
        <begin position="249"/>
        <end position="325"/>
    </location>
</feature>
<keyword evidence="2" id="KW-0805">Transcription regulation</keyword>
<feature type="domain" description="HTH tetR-type" evidence="7">
    <location>
        <begin position="8"/>
        <end position="68"/>
    </location>
</feature>
<dbReference type="PROSITE" id="PS50977">
    <property type="entry name" value="HTH_TETR_2"/>
    <property type="match status" value="1"/>
</dbReference>
<evidence type="ECO:0000256" key="2">
    <source>
        <dbReference type="ARBA" id="ARBA00023015"/>
    </source>
</evidence>
<dbReference type="PANTHER" id="PTHR46648">
    <property type="entry name" value="HIT FAMILY PROTEIN 1"/>
    <property type="match status" value="1"/>
</dbReference>
<dbReference type="GO" id="GO:0009117">
    <property type="term" value="P:nucleotide metabolic process"/>
    <property type="evidence" value="ECO:0007669"/>
    <property type="project" value="TreeGrafter"/>
</dbReference>
<keyword evidence="10" id="KW-1185">Reference proteome</keyword>
<dbReference type="PANTHER" id="PTHR46648:SF1">
    <property type="entry name" value="ADENOSINE 5'-MONOPHOSPHORAMIDASE HNT1"/>
    <property type="match status" value="1"/>
</dbReference>
<evidence type="ECO:0000256" key="6">
    <source>
        <dbReference type="PROSITE-ProRule" id="PRU00464"/>
    </source>
</evidence>
<sequence length="362" mass="39287">MPKIVDHAARRSEIAHALWRVIARDGLEGASVRVVAAEAGWSLGAVRHYFATQDELVAFATDLMIDGVRERLLAHFDMEPGMPRAQALLEELLPLDERRVGEVNVWLALLGRARREPRLAQLRLDAWEAERYLCRIAVSDVLGRPTPGPNALLEEDLESVAAQLHTVIDGLTIHGVTVPEKTGAADLRDQLRQALLAIADRPAPAPEPVIEAGCFACGNTAQGDALPIRERILVTDHWRVAHAVDSSLPGWLIVQPRTHVQALDELPTEAADELGAILHDLSAALREVVGCVKTYVMLFAEAESFGHLHIHLVPRMPDQPADATGPRVVRYLGAAQGDRVPTATMDQIAEAVAASVAARAVV</sequence>
<keyword evidence="1" id="KW-0678">Repressor</keyword>
<gene>
    <name evidence="9" type="ORF">BN11_240017</name>
</gene>
<dbReference type="OrthoDB" id="9816296at2"/>
<dbReference type="InterPro" id="IPR039538">
    <property type="entry name" value="BetI_C"/>
</dbReference>
<dbReference type="PROSITE" id="PS51084">
    <property type="entry name" value="HIT_2"/>
    <property type="match status" value="1"/>
</dbReference>
<evidence type="ECO:0000259" key="7">
    <source>
        <dbReference type="PROSITE" id="PS50977"/>
    </source>
</evidence>
<dbReference type="SUPFAM" id="SSF48498">
    <property type="entry name" value="Tetracyclin repressor-like, C-terminal domain"/>
    <property type="match status" value="1"/>
</dbReference>
<evidence type="ECO:0000256" key="4">
    <source>
        <dbReference type="ARBA" id="ARBA00023163"/>
    </source>
</evidence>
<dbReference type="InterPro" id="IPR001647">
    <property type="entry name" value="HTH_TetR"/>
</dbReference>
<dbReference type="InterPro" id="IPR036271">
    <property type="entry name" value="Tet_transcr_reg_TetR-rel_C_sf"/>
</dbReference>
<dbReference type="Gene3D" id="1.10.357.10">
    <property type="entry name" value="Tetracycline Repressor, domain 2"/>
    <property type="match status" value="1"/>
</dbReference>
<evidence type="ECO:0000256" key="5">
    <source>
        <dbReference type="PROSITE-ProRule" id="PRU00335"/>
    </source>
</evidence>
<evidence type="ECO:0000313" key="9">
    <source>
        <dbReference type="EMBL" id="CCH73181.1"/>
    </source>
</evidence>
<name>W6JWN5_9MICO</name>
<dbReference type="RefSeq" id="WP_083433478.1">
    <property type="nucleotide sequence ID" value="NZ_HG764815.1"/>
</dbReference>
<dbReference type="SUPFAM" id="SSF46689">
    <property type="entry name" value="Homeodomain-like"/>
    <property type="match status" value="1"/>
</dbReference>
<dbReference type="Pfam" id="PF00440">
    <property type="entry name" value="TetR_N"/>
    <property type="match status" value="1"/>
</dbReference>
<evidence type="ECO:0000259" key="8">
    <source>
        <dbReference type="PROSITE" id="PS51084"/>
    </source>
</evidence>
<dbReference type="Proteomes" id="UP000035763">
    <property type="component" value="Unassembled WGS sequence"/>
</dbReference>
<dbReference type="Pfam" id="PF01230">
    <property type="entry name" value="HIT"/>
    <property type="match status" value="1"/>
</dbReference>
<feature type="short sequence motif" description="Histidine triad motif" evidence="6">
    <location>
        <begin position="307"/>
        <end position="311"/>
    </location>
</feature>
<organism evidence="9 10">
    <name type="scientific">Nostocoides australiense Ben110</name>
    <dbReference type="NCBI Taxonomy" id="1193182"/>
    <lineage>
        <taxon>Bacteria</taxon>
        <taxon>Bacillati</taxon>
        <taxon>Actinomycetota</taxon>
        <taxon>Actinomycetes</taxon>
        <taxon>Micrococcales</taxon>
        <taxon>Intrasporangiaceae</taxon>
        <taxon>Nostocoides</taxon>
    </lineage>
</organism>